<keyword evidence="1" id="KW-0175">Coiled coil</keyword>
<accession>A0A444XUM1</accession>
<dbReference type="PANTHER" id="PTHR35358">
    <property type="entry name" value="OS06G0711100 PROTEIN"/>
    <property type="match status" value="1"/>
</dbReference>
<comment type="caution">
    <text evidence="3">The sequence shown here is derived from an EMBL/GenBank/DDBJ whole genome shotgun (WGS) entry which is preliminary data.</text>
</comment>
<proteinExistence type="predicted"/>
<gene>
    <name evidence="3" type="ORF">Ahy_B09g099723</name>
</gene>
<evidence type="ECO:0000313" key="3">
    <source>
        <dbReference type="EMBL" id="RYQ93451.1"/>
    </source>
</evidence>
<feature type="compositionally biased region" description="Basic and acidic residues" evidence="2">
    <location>
        <begin position="215"/>
        <end position="228"/>
    </location>
</feature>
<feature type="region of interest" description="Disordered" evidence="2">
    <location>
        <begin position="207"/>
        <end position="235"/>
    </location>
</feature>
<evidence type="ECO:0000256" key="2">
    <source>
        <dbReference type="SAM" id="MobiDB-lite"/>
    </source>
</evidence>
<evidence type="ECO:0000256" key="1">
    <source>
        <dbReference type="SAM" id="Coils"/>
    </source>
</evidence>
<reference evidence="3 4" key="1">
    <citation type="submission" date="2019-01" db="EMBL/GenBank/DDBJ databases">
        <title>Sequencing of cultivated peanut Arachis hypogaea provides insights into genome evolution and oil improvement.</title>
        <authorList>
            <person name="Chen X."/>
        </authorList>
    </citation>
    <scope>NUCLEOTIDE SEQUENCE [LARGE SCALE GENOMIC DNA]</scope>
    <source>
        <strain evidence="4">cv. Fuhuasheng</strain>
        <tissue evidence="3">Leaves</tissue>
    </source>
</reference>
<keyword evidence="4" id="KW-1185">Reference proteome</keyword>
<protein>
    <submittedName>
        <fullName evidence="3">Uncharacterized protein</fullName>
    </submittedName>
</protein>
<dbReference type="PANTHER" id="PTHR35358:SF7">
    <property type="entry name" value="EXPRESSED PROTEIN"/>
    <property type="match status" value="1"/>
</dbReference>
<name>A0A444XUM1_ARAHY</name>
<dbReference type="EMBL" id="SDMP01000019">
    <property type="protein sequence ID" value="RYQ93451.1"/>
    <property type="molecule type" value="Genomic_DNA"/>
</dbReference>
<dbReference type="Pfam" id="PF05278">
    <property type="entry name" value="PEARLI-4"/>
    <property type="match status" value="1"/>
</dbReference>
<feature type="coiled-coil region" evidence="1">
    <location>
        <begin position="380"/>
        <end position="442"/>
    </location>
</feature>
<feature type="compositionally biased region" description="Basic and acidic residues" evidence="2">
    <location>
        <begin position="70"/>
        <end position="93"/>
    </location>
</feature>
<dbReference type="STRING" id="3818.A0A444XUM1"/>
<evidence type="ECO:0000313" key="4">
    <source>
        <dbReference type="Proteomes" id="UP000289738"/>
    </source>
</evidence>
<dbReference type="AlphaFoldDB" id="A0A444XUM1"/>
<sequence>MGVSSCFTPWLVGGNKVEAGRDTVKLKAEMAQNGRVMQNCVYASNPYHECTEACVHKSKDPNYKPHKNRKGFDYRRSVTDGELGKKMNEEKRSQSGCPKASNPYHVCDENCNKRRVAGADSEYFKISVANSLSFGRKKHGSKPELPVLDSVPPSKIGAIYLSDASSPLSSYSDSGRKKMETKNSEIVPASGEIHVADIMPVNHKVQPKDDAEEFADPRQTKKEVDKNGSNKVVPVTSVDDTGGLTASAAAMDFAFSATHNGNEDSDGDDTESVVSESRVPVGKYHVKESFAPILLSIFEKYGDIGETCHLESVVMRSYYIECVCFLVQELQSASIMQLTKSKVKELMAILKDVESAQLRVAWLRSILNEIADNIEHINEHRAVEAEKAKSNHEVELLRKELESEMATLAQKEQEVTDLKTRVEEMRGRLSELELKSSDLDKNMSSIKSKVDNLDIKSLLDQLL</sequence>
<organism evidence="3 4">
    <name type="scientific">Arachis hypogaea</name>
    <name type="common">Peanut</name>
    <dbReference type="NCBI Taxonomy" id="3818"/>
    <lineage>
        <taxon>Eukaryota</taxon>
        <taxon>Viridiplantae</taxon>
        <taxon>Streptophyta</taxon>
        <taxon>Embryophyta</taxon>
        <taxon>Tracheophyta</taxon>
        <taxon>Spermatophyta</taxon>
        <taxon>Magnoliopsida</taxon>
        <taxon>eudicotyledons</taxon>
        <taxon>Gunneridae</taxon>
        <taxon>Pentapetalae</taxon>
        <taxon>rosids</taxon>
        <taxon>fabids</taxon>
        <taxon>Fabales</taxon>
        <taxon>Fabaceae</taxon>
        <taxon>Papilionoideae</taxon>
        <taxon>50 kb inversion clade</taxon>
        <taxon>dalbergioids sensu lato</taxon>
        <taxon>Dalbergieae</taxon>
        <taxon>Pterocarpus clade</taxon>
        <taxon>Arachis</taxon>
    </lineage>
</organism>
<dbReference type="InterPro" id="IPR007942">
    <property type="entry name" value="PLipase-like"/>
</dbReference>
<dbReference type="Gene3D" id="1.20.5.340">
    <property type="match status" value="1"/>
</dbReference>
<dbReference type="Proteomes" id="UP000289738">
    <property type="component" value="Chromosome B09"/>
</dbReference>
<feature type="region of interest" description="Disordered" evidence="2">
    <location>
        <begin position="65"/>
        <end position="100"/>
    </location>
</feature>